<proteinExistence type="predicted"/>
<organism evidence="1 2">
    <name type="scientific">Pseudomonas asplenii</name>
    <dbReference type="NCBI Taxonomy" id="53407"/>
    <lineage>
        <taxon>Bacteria</taxon>
        <taxon>Pseudomonadati</taxon>
        <taxon>Pseudomonadota</taxon>
        <taxon>Gammaproteobacteria</taxon>
        <taxon>Pseudomonadales</taxon>
        <taxon>Pseudomonadaceae</taxon>
        <taxon>Pseudomonas</taxon>
    </lineage>
</organism>
<dbReference type="Gene3D" id="3.50.50.60">
    <property type="entry name" value="FAD/NAD(P)-binding domain"/>
    <property type="match status" value="1"/>
</dbReference>
<protein>
    <submittedName>
        <fullName evidence="1">Uncharacterized protein</fullName>
    </submittedName>
</protein>
<dbReference type="AlphaFoldDB" id="A0A0M9GCH6"/>
<dbReference type="STRING" id="50340.PF66_05740"/>
<dbReference type="PATRIC" id="fig|50340.43.peg.3455"/>
<evidence type="ECO:0000313" key="1">
    <source>
        <dbReference type="EMBL" id="KPA87785.1"/>
    </source>
</evidence>
<gene>
    <name evidence="1" type="ORF">PF66_05740</name>
</gene>
<keyword evidence="2" id="KW-1185">Reference proteome</keyword>
<sequence>MDKASLRCGEPMLFEEVDTLVLCQGHQPVDSLGEELQGLVDFQHIGDCLAPRTVEEAIHEGLKVAWNL</sequence>
<dbReference type="Gene3D" id="3.40.50.720">
    <property type="entry name" value="NAD(P)-binding Rossmann-like Domain"/>
    <property type="match status" value="1"/>
</dbReference>
<dbReference type="Proteomes" id="UP000037931">
    <property type="component" value="Unassembled WGS sequence"/>
</dbReference>
<reference evidence="1 2" key="1">
    <citation type="journal article" date="2015" name="PLoS ONE">
        <title>Rice-Infecting Pseudomonas Genomes Are Highly Accessorized and Harbor Multiple Putative Virulence Mechanisms to Cause Sheath Brown Rot.</title>
        <authorList>
            <person name="Quibod I.L."/>
            <person name="Grande G."/>
            <person name="Oreiro E.G."/>
            <person name="Borja F.N."/>
            <person name="Dossa G.S."/>
            <person name="Mauleon R."/>
            <person name="Cruz C.V."/>
            <person name="Oliva R."/>
        </authorList>
    </citation>
    <scope>NUCLEOTIDE SEQUENCE [LARGE SCALE GENOMIC DNA]</scope>
    <source>
        <strain evidence="1 2">IRRI 6609</strain>
    </source>
</reference>
<accession>A0A0M9GCH6</accession>
<dbReference type="EMBL" id="JSYZ01000026">
    <property type="protein sequence ID" value="KPA87785.1"/>
    <property type="molecule type" value="Genomic_DNA"/>
</dbReference>
<evidence type="ECO:0000313" key="2">
    <source>
        <dbReference type="Proteomes" id="UP000037931"/>
    </source>
</evidence>
<dbReference type="InterPro" id="IPR036188">
    <property type="entry name" value="FAD/NAD-bd_sf"/>
</dbReference>
<name>A0A0M9GCH6_9PSED</name>
<comment type="caution">
    <text evidence="1">The sequence shown here is derived from an EMBL/GenBank/DDBJ whole genome shotgun (WGS) entry which is preliminary data.</text>
</comment>